<gene>
    <name evidence="2" type="ORF">MUO15_12760</name>
</gene>
<dbReference type="Proteomes" id="UP000830326">
    <property type="component" value="Chromosome"/>
</dbReference>
<dbReference type="Pfam" id="PF00929">
    <property type="entry name" value="RNase_T"/>
    <property type="match status" value="1"/>
</dbReference>
<dbReference type="RefSeq" id="WP_245029685.1">
    <property type="nucleotide sequence ID" value="NZ_CP095075.1"/>
</dbReference>
<dbReference type="InterPro" id="IPR013520">
    <property type="entry name" value="Ribonucl_H"/>
</dbReference>
<dbReference type="InterPro" id="IPR036397">
    <property type="entry name" value="RNaseH_sf"/>
</dbReference>
<organism evidence="2 3">
    <name type="scientific">Halobacillus amylolyticus</name>
    <dbReference type="NCBI Taxonomy" id="2932259"/>
    <lineage>
        <taxon>Bacteria</taxon>
        <taxon>Bacillati</taxon>
        <taxon>Bacillota</taxon>
        <taxon>Bacilli</taxon>
        <taxon>Bacillales</taxon>
        <taxon>Bacillaceae</taxon>
        <taxon>Halobacillus</taxon>
    </lineage>
</organism>
<feature type="domain" description="Exonuclease" evidence="1">
    <location>
        <begin position="2"/>
        <end position="167"/>
    </location>
</feature>
<protein>
    <submittedName>
        <fullName evidence="2">3'-5' exonuclease</fullName>
    </submittedName>
</protein>
<keyword evidence="3" id="KW-1185">Reference proteome</keyword>
<dbReference type="EMBL" id="CP095075">
    <property type="protein sequence ID" value="UOR10546.1"/>
    <property type="molecule type" value="Genomic_DNA"/>
</dbReference>
<keyword evidence="2" id="KW-0269">Exonuclease</keyword>
<dbReference type="GO" id="GO:0004527">
    <property type="term" value="F:exonuclease activity"/>
    <property type="evidence" value="ECO:0007669"/>
    <property type="project" value="UniProtKB-KW"/>
</dbReference>
<accession>A0ABY4H7N2</accession>
<dbReference type="SMART" id="SM00479">
    <property type="entry name" value="EXOIII"/>
    <property type="match status" value="1"/>
</dbReference>
<evidence type="ECO:0000259" key="1">
    <source>
        <dbReference type="SMART" id="SM00479"/>
    </source>
</evidence>
<dbReference type="CDD" id="cd06130">
    <property type="entry name" value="DNA_pol_III_epsilon_like"/>
    <property type="match status" value="1"/>
</dbReference>
<evidence type="ECO:0000313" key="3">
    <source>
        <dbReference type="Proteomes" id="UP000830326"/>
    </source>
</evidence>
<dbReference type="PANTHER" id="PTHR30231:SF42">
    <property type="entry name" value="EXONUCLEASE"/>
    <property type="match status" value="1"/>
</dbReference>
<dbReference type="PANTHER" id="PTHR30231">
    <property type="entry name" value="DNA POLYMERASE III SUBUNIT EPSILON"/>
    <property type="match status" value="1"/>
</dbReference>
<dbReference type="InterPro" id="IPR012337">
    <property type="entry name" value="RNaseH-like_sf"/>
</dbReference>
<keyword evidence="2" id="KW-0378">Hydrolase</keyword>
<proteinExistence type="predicted"/>
<sequence length="205" mass="23096">MNFVAIDFETANSSRSSVCSIGLVEYVNGELVDEYYTLVKPQQNFFNGINTGIHGITEEDVANEKEFNQLWEEEIRGKLDGKLVVAHNASFDMSVLRNVLDDYQLPYPTLTYNCTVNIAKKTWLNLTSYNLKTLSQYLNIQLDHHHALEDAEASAIVLLKACEYHAASNINELLDKTKTTNGAIFPSGYRPARLSKKKRTASARN</sequence>
<name>A0ABY4H7N2_9BACI</name>
<keyword evidence="2" id="KW-0540">Nuclease</keyword>
<dbReference type="Gene3D" id="3.30.420.10">
    <property type="entry name" value="Ribonuclease H-like superfamily/Ribonuclease H"/>
    <property type="match status" value="1"/>
</dbReference>
<evidence type="ECO:0000313" key="2">
    <source>
        <dbReference type="EMBL" id="UOR10546.1"/>
    </source>
</evidence>
<reference evidence="2" key="1">
    <citation type="submission" date="2022-04" db="EMBL/GenBank/DDBJ databases">
        <title>Halobacillus sp. isolated from saltern.</title>
        <authorList>
            <person name="Won M."/>
            <person name="Lee C.-M."/>
            <person name="Woen H.-Y."/>
            <person name="Kwon S.-W."/>
        </authorList>
    </citation>
    <scope>NUCLEOTIDE SEQUENCE</scope>
    <source>
        <strain evidence="2">SSHM10-5</strain>
    </source>
</reference>
<dbReference type="SUPFAM" id="SSF53098">
    <property type="entry name" value="Ribonuclease H-like"/>
    <property type="match status" value="1"/>
</dbReference>